<dbReference type="RefSeq" id="WP_344519721.1">
    <property type="nucleotide sequence ID" value="NZ_BAAAUG010000022.1"/>
</dbReference>
<proteinExistence type="predicted"/>
<evidence type="ECO:0000313" key="2">
    <source>
        <dbReference type="EMBL" id="GAA3092664.1"/>
    </source>
</evidence>
<evidence type="ECO:0008006" key="4">
    <source>
        <dbReference type="Google" id="ProtNLM"/>
    </source>
</evidence>
<gene>
    <name evidence="2" type="ORF">GCM10010449_15510</name>
</gene>
<keyword evidence="3" id="KW-1185">Reference proteome</keyword>
<feature type="region of interest" description="Disordered" evidence="1">
    <location>
        <begin position="1"/>
        <end position="54"/>
    </location>
</feature>
<organism evidence="2 3">
    <name type="scientific">Streptomyces rectiviolaceus</name>
    <dbReference type="NCBI Taxonomy" id="332591"/>
    <lineage>
        <taxon>Bacteria</taxon>
        <taxon>Bacillati</taxon>
        <taxon>Actinomycetota</taxon>
        <taxon>Actinomycetes</taxon>
        <taxon>Kitasatosporales</taxon>
        <taxon>Streptomycetaceae</taxon>
        <taxon>Streptomyces</taxon>
    </lineage>
</organism>
<evidence type="ECO:0000313" key="3">
    <source>
        <dbReference type="Proteomes" id="UP001501637"/>
    </source>
</evidence>
<accession>A0ABP6M9X3</accession>
<reference evidence="3" key="1">
    <citation type="journal article" date="2019" name="Int. J. Syst. Evol. Microbiol.">
        <title>The Global Catalogue of Microorganisms (GCM) 10K type strain sequencing project: providing services to taxonomists for standard genome sequencing and annotation.</title>
        <authorList>
            <consortium name="The Broad Institute Genomics Platform"/>
            <consortium name="The Broad Institute Genome Sequencing Center for Infectious Disease"/>
            <person name="Wu L."/>
            <person name="Ma J."/>
        </authorList>
    </citation>
    <scope>NUCLEOTIDE SEQUENCE [LARGE SCALE GENOMIC DNA]</scope>
    <source>
        <strain evidence="3">JCM 9092</strain>
    </source>
</reference>
<comment type="caution">
    <text evidence="2">The sequence shown here is derived from an EMBL/GenBank/DDBJ whole genome shotgun (WGS) entry which is preliminary data.</text>
</comment>
<name>A0ABP6M9X3_9ACTN</name>
<feature type="compositionally biased region" description="Basic and acidic residues" evidence="1">
    <location>
        <begin position="7"/>
        <end position="40"/>
    </location>
</feature>
<evidence type="ECO:0000256" key="1">
    <source>
        <dbReference type="SAM" id="MobiDB-lite"/>
    </source>
</evidence>
<dbReference type="EMBL" id="BAAAUG010000022">
    <property type="protein sequence ID" value="GAA3092664.1"/>
    <property type="molecule type" value="Genomic_DNA"/>
</dbReference>
<dbReference type="Proteomes" id="UP001501637">
    <property type="component" value="Unassembled WGS sequence"/>
</dbReference>
<sequence>MGNRQSPQDKKRAARDQERNKQQPRRQDEQADVERVEKNQRSQPGGKPGGDMDF</sequence>
<protein>
    <recommendedName>
        <fullName evidence="4">Small hydrophilic protein</fullName>
    </recommendedName>
</protein>